<gene>
    <name evidence="1" type="ORF">E4U92_34970</name>
</gene>
<proteinExistence type="predicted"/>
<dbReference type="EMBL" id="SZPR01000043">
    <property type="protein sequence ID" value="TKS96068.1"/>
    <property type="molecule type" value="Genomic_DNA"/>
</dbReference>
<dbReference type="RefSeq" id="WP_137304479.1">
    <property type="nucleotide sequence ID" value="NZ_BMVD01000019.1"/>
</dbReference>
<organism evidence="1 2">
    <name type="scientific">Streptomyces galbus</name>
    <dbReference type="NCBI Taxonomy" id="33898"/>
    <lineage>
        <taxon>Bacteria</taxon>
        <taxon>Bacillati</taxon>
        <taxon>Actinomycetota</taxon>
        <taxon>Actinomycetes</taxon>
        <taxon>Kitasatosporales</taxon>
        <taxon>Streptomycetaceae</taxon>
        <taxon>Streptomyces</taxon>
    </lineage>
</organism>
<protein>
    <submittedName>
        <fullName evidence="1">Uncharacterized protein</fullName>
    </submittedName>
</protein>
<accession>A0A4U5W437</accession>
<comment type="caution">
    <text evidence="1">The sequence shown here is derived from an EMBL/GenBank/DDBJ whole genome shotgun (WGS) entry which is preliminary data.</text>
</comment>
<dbReference type="AlphaFoldDB" id="A0A4U5W437"/>
<evidence type="ECO:0000313" key="2">
    <source>
        <dbReference type="Proteomes" id="UP000308632"/>
    </source>
</evidence>
<name>A0A4U5W437_STRGB</name>
<reference evidence="1 2" key="1">
    <citation type="submission" date="2019-04" db="EMBL/GenBank/DDBJ databases">
        <title>Streptomyces lasaliensis sp.nov., an Actinomycete isolated from soil which produces the polyether antibiotic lasalocid.</title>
        <authorList>
            <person name="Erwin G."/>
            <person name="Haber C."/>
        </authorList>
    </citation>
    <scope>NUCLEOTIDE SEQUENCE [LARGE SCALE GENOMIC DNA]</scope>
    <source>
        <strain evidence="1 2">DSM 40089</strain>
    </source>
</reference>
<dbReference type="Proteomes" id="UP000308632">
    <property type="component" value="Unassembled WGS sequence"/>
</dbReference>
<sequence length="164" mass="17508">MHLIRASLDPAARTARLRTESPVCQVVIRAAEADLAAGGAHNVNMLAAGAGVAAAGLTAWLAQERDVDAAVIIADFEKGAAIQGIPHDPLVQMLKTLLTGPTGMQQTAEFMVRLLHDDEEAFYDLIVDLAHYIATCVGLLAAHGISSRDDTLEALDDMLETFYR</sequence>
<evidence type="ECO:0000313" key="1">
    <source>
        <dbReference type="EMBL" id="TKS96068.1"/>
    </source>
</evidence>